<evidence type="ECO:0000313" key="4">
    <source>
        <dbReference type="Proteomes" id="UP000587462"/>
    </source>
</evidence>
<proteinExistence type="predicted"/>
<dbReference type="RefSeq" id="WP_171082377.1">
    <property type="nucleotide sequence ID" value="NZ_BNBU01000001.1"/>
</dbReference>
<name>A0A7Y7B5L6_STRMO</name>
<comment type="caution">
    <text evidence="3">The sequence shown here is derived from an EMBL/GenBank/DDBJ whole genome shotgun (WGS) entry which is preliminary data.</text>
</comment>
<feature type="transmembrane region" description="Helical" evidence="2">
    <location>
        <begin position="63"/>
        <end position="81"/>
    </location>
</feature>
<feature type="transmembrane region" description="Helical" evidence="2">
    <location>
        <begin position="37"/>
        <end position="57"/>
    </location>
</feature>
<dbReference type="AlphaFoldDB" id="A0A7Y7B5L6"/>
<feature type="region of interest" description="Disordered" evidence="1">
    <location>
        <begin position="88"/>
        <end position="109"/>
    </location>
</feature>
<reference evidence="3 4" key="1">
    <citation type="submission" date="2020-04" db="EMBL/GenBank/DDBJ databases">
        <title>Draft Genome Sequence of Streptomyces morookaense DSM 40503, an 8-azaguanine-producing strain.</title>
        <authorList>
            <person name="Qi J."/>
            <person name="Gao J.-M."/>
        </authorList>
    </citation>
    <scope>NUCLEOTIDE SEQUENCE [LARGE SCALE GENOMIC DNA]</scope>
    <source>
        <strain evidence="3 4">DSM 40503</strain>
    </source>
</reference>
<keyword evidence="2" id="KW-0812">Transmembrane</keyword>
<organism evidence="3 4">
    <name type="scientific">Streptomyces morookaense</name>
    <name type="common">Streptoverticillium morookaense</name>
    <dbReference type="NCBI Taxonomy" id="1970"/>
    <lineage>
        <taxon>Bacteria</taxon>
        <taxon>Bacillati</taxon>
        <taxon>Actinomycetota</taxon>
        <taxon>Actinomycetes</taxon>
        <taxon>Kitasatosporales</taxon>
        <taxon>Streptomycetaceae</taxon>
        <taxon>Streptomyces</taxon>
    </lineage>
</organism>
<keyword evidence="4" id="KW-1185">Reference proteome</keyword>
<evidence type="ECO:0000256" key="2">
    <source>
        <dbReference type="SAM" id="Phobius"/>
    </source>
</evidence>
<accession>A0A7Y7B5L6</accession>
<evidence type="ECO:0000256" key="1">
    <source>
        <dbReference type="SAM" id="MobiDB-lite"/>
    </source>
</evidence>
<keyword evidence="2" id="KW-0472">Membrane</keyword>
<protein>
    <submittedName>
        <fullName evidence="3">Uncharacterized protein</fullName>
    </submittedName>
</protein>
<gene>
    <name evidence="3" type="ORF">HG542_17195</name>
</gene>
<evidence type="ECO:0000313" key="3">
    <source>
        <dbReference type="EMBL" id="NVK79392.1"/>
    </source>
</evidence>
<dbReference type="EMBL" id="JABBXF010000037">
    <property type="protein sequence ID" value="NVK79392.1"/>
    <property type="molecule type" value="Genomic_DNA"/>
</dbReference>
<dbReference type="Proteomes" id="UP000587462">
    <property type="component" value="Unassembled WGS sequence"/>
</dbReference>
<sequence>MTEHTVQIYSLGMVGALAPEIVRLYRLREKAGAVRWSWFFVGASLAFAALGGLLALVLPATTLFGAIYIGASTPVLVNSIAKGAMDAAKQPTRSGPSAAGLAESFVRGL</sequence>
<keyword evidence="2" id="KW-1133">Transmembrane helix</keyword>